<protein>
    <submittedName>
        <fullName evidence="1">Uncharacterized protein</fullName>
    </submittedName>
</protein>
<dbReference type="EMBL" id="JAGKHQ010000004">
    <property type="protein sequence ID" value="KAG7518564.1"/>
    <property type="molecule type" value="Genomic_DNA"/>
</dbReference>
<comment type="caution">
    <text evidence="1">The sequence shown here is derived from an EMBL/GenBank/DDBJ whole genome shotgun (WGS) entry which is preliminary data.</text>
</comment>
<reference evidence="1 2" key="1">
    <citation type="journal article" date="2021" name="Sci. Rep.">
        <title>Chromosome anchoring in Senegalese sole (Solea senegalensis) reveals sex-associated markers and genome rearrangements in flatfish.</title>
        <authorList>
            <person name="Guerrero-Cozar I."/>
            <person name="Gomez-Garrido J."/>
            <person name="Berbel C."/>
            <person name="Martinez-Blanch J.F."/>
            <person name="Alioto T."/>
            <person name="Claros M.G."/>
            <person name="Gagnaire P.A."/>
            <person name="Manchado M."/>
        </authorList>
    </citation>
    <scope>NUCLEOTIDE SEQUENCE [LARGE SCALE GENOMIC DNA]</scope>
    <source>
        <strain evidence="1">Sse05_10M</strain>
    </source>
</reference>
<keyword evidence="2" id="KW-1185">Reference proteome</keyword>
<dbReference type="Proteomes" id="UP000693946">
    <property type="component" value="Linkage Group LG12"/>
</dbReference>
<sequence length="51" mass="5640">MVDENSPMKKPEVILFYNQTKGGVDTMDQMVGSYLQTTDAEVAHGALVQHD</sequence>
<evidence type="ECO:0000313" key="1">
    <source>
        <dbReference type="EMBL" id="KAG7518564.1"/>
    </source>
</evidence>
<accession>A0AAV6SMQ0</accession>
<organism evidence="1 2">
    <name type="scientific">Solea senegalensis</name>
    <name type="common">Senegalese sole</name>
    <dbReference type="NCBI Taxonomy" id="28829"/>
    <lineage>
        <taxon>Eukaryota</taxon>
        <taxon>Metazoa</taxon>
        <taxon>Chordata</taxon>
        <taxon>Craniata</taxon>
        <taxon>Vertebrata</taxon>
        <taxon>Euteleostomi</taxon>
        <taxon>Actinopterygii</taxon>
        <taxon>Neopterygii</taxon>
        <taxon>Teleostei</taxon>
        <taxon>Neoteleostei</taxon>
        <taxon>Acanthomorphata</taxon>
        <taxon>Carangaria</taxon>
        <taxon>Pleuronectiformes</taxon>
        <taxon>Pleuronectoidei</taxon>
        <taxon>Soleidae</taxon>
        <taxon>Solea</taxon>
    </lineage>
</organism>
<evidence type="ECO:0000313" key="2">
    <source>
        <dbReference type="Proteomes" id="UP000693946"/>
    </source>
</evidence>
<name>A0AAV6SMQ0_SOLSE</name>
<gene>
    <name evidence="1" type="ORF">JOB18_037334</name>
</gene>
<dbReference type="AlphaFoldDB" id="A0AAV6SMQ0"/>
<proteinExistence type="predicted"/>